<dbReference type="EMBL" id="HBED01046819">
    <property type="protein sequence ID" value="CAD8325126.1"/>
    <property type="molecule type" value="Transcribed_RNA"/>
</dbReference>
<evidence type="ECO:0000256" key="2">
    <source>
        <dbReference type="SAM" id="MobiDB-lite"/>
    </source>
</evidence>
<organism evidence="3">
    <name type="scientific">Pseudictyota dubia</name>
    <dbReference type="NCBI Taxonomy" id="2749911"/>
    <lineage>
        <taxon>Eukaryota</taxon>
        <taxon>Sar</taxon>
        <taxon>Stramenopiles</taxon>
        <taxon>Ochrophyta</taxon>
        <taxon>Bacillariophyta</taxon>
        <taxon>Mediophyceae</taxon>
        <taxon>Biddulphiophycidae</taxon>
        <taxon>Eupodiscales</taxon>
        <taxon>Odontellaceae</taxon>
        <taxon>Pseudictyota</taxon>
    </lineage>
</organism>
<sequence>MELEIANAKLELEQSKLDARAKMRERDVLNELRIRLTEDNATLLEDLATLREEAGEIARERDSLKEVTERLLSENTALVEKLDRLRIERDTAKEKERVPSSHSVKISVNCKETEEQTLPPKLKSSRTARTVGLKESTNPCSKPHPLQNIEWLSWMGQL</sequence>
<feature type="coiled-coil region" evidence="1">
    <location>
        <begin position="5"/>
        <end position="95"/>
    </location>
</feature>
<feature type="region of interest" description="Disordered" evidence="2">
    <location>
        <begin position="114"/>
        <end position="144"/>
    </location>
</feature>
<accession>A0A7R9WHX9</accession>
<protein>
    <submittedName>
        <fullName evidence="3">Uncharacterized protein</fullName>
    </submittedName>
</protein>
<proteinExistence type="predicted"/>
<keyword evidence="1" id="KW-0175">Coiled coil</keyword>
<reference evidence="3" key="1">
    <citation type="submission" date="2021-01" db="EMBL/GenBank/DDBJ databases">
        <authorList>
            <person name="Corre E."/>
            <person name="Pelletier E."/>
            <person name="Niang G."/>
            <person name="Scheremetjew M."/>
            <person name="Finn R."/>
            <person name="Kale V."/>
            <person name="Holt S."/>
            <person name="Cochrane G."/>
            <person name="Meng A."/>
            <person name="Brown T."/>
            <person name="Cohen L."/>
        </authorList>
    </citation>
    <scope>NUCLEOTIDE SEQUENCE</scope>
    <source>
        <strain evidence="3">CCMP147</strain>
    </source>
</reference>
<evidence type="ECO:0000313" key="3">
    <source>
        <dbReference type="EMBL" id="CAD8325126.1"/>
    </source>
</evidence>
<gene>
    <name evidence="3" type="ORF">TDUB1175_LOCUS23546</name>
</gene>
<name>A0A7R9WHX9_9STRA</name>
<evidence type="ECO:0000256" key="1">
    <source>
        <dbReference type="SAM" id="Coils"/>
    </source>
</evidence>
<dbReference type="AlphaFoldDB" id="A0A7R9WHX9"/>